<gene>
    <name evidence="1" type="ORF">MmiHf6_08790</name>
</gene>
<organism evidence="1 2">
    <name type="scientific">Methanimicrococcus hongohii</name>
    <dbReference type="NCBI Taxonomy" id="3028295"/>
    <lineage>
        <taxon>Archaea</taxon>
        <taxon>Methanobacteriati</taxon>
        <taxon>Methanobacteriota</taxon>
        <taxon>Stenosarchaea group</taxon>
        <taxon>Methanomicrobia</taxon>
        <taxon>Methanosarcinales</taxon>
        <taxon>Methanosarcinaceae</taxon>
        <taxon>Methanimicrococcus</taxon>
    </lineage>
</organism>
<protein>
    <submittedName>
        <fullName evidence="1">Uncharacterized protein</fullName>
    </submittedName>
</protein>
<evidence type="ECO:0000313" key="1">
    <source>
        <dbReference type="EMBL" id="WNY23570.1"/>
    </source>
</evidence>
<accession>A0AA96ZSK2</accession>
<dbReference type="Proteomes" id="UP001302978">
    <property type="component" value="Chromosome"/>
</dbReference>
<dbReference type="EMBL" id="CP131059">
    <property type="protein sequence ID" value="WNY23570.1"/>
    <property type="molecule type" value="Genomic_DNA"/>
</dbReference>
<sequence length="219" mass="24909">MKIEIKLLFVLGILVMGVSLCSALLPTSMNEKEQNSIEHTNIIELTSPPLPIYSSYEDMNKYSDLIVLGTVTKISDPKWSTVSGKQPVGITIKEVMEKDGKYLYYTFDYKENETIYTDITFLVNECYKGELTSKEITIRSFGGTIGEFRMNDFDYLNPEDFKEGEEILLYLTEDRMGITKDIGPEHYIFLSPTGKLYAKGDLLINVLGEKYTAAELLKK</sequence>
<proteinExistence type="predicted"/>
<evidence type="ECO:0000313" key="2">
    <source>
        <dbReference type="Proteomes" id="UP001302978"/>
    </source>
</evidence>
<dbReference type="RefSeq" id="WP_316558600.1">
    <property type="nucleotide sequence ID" value="NZ_CP131059.1"/>
</dbReference>
<name>A0AA96ZSK2_9EURY</name>
<dbReference type="AlphaFoldDB" id="A0AA96ZSK2"/>
<dbReference type="KEGG" id="mehf:MmiHf6_08790"/>
<dbReference type="GeneID" id="85195409"/>
<reference evidence="1 2" key="1">
    <citation type="submission" date="2023-07" db="EMBL/GenBank/DDBJ databases">
        <title>Closed genoem sequence of Methanomicrococcus sp. Hf6.</title>
        <authorList>
            <person name="Poehlein A."/>
            <person name="Protasov E."/>
            <person name="Platt K."/>
            <person name="Reeh H."/>
            <person name="Daniel R."/>
            <person name="Brune A."/>
        </authorList>
    </citation>
    <scope>NUCLEOTIDE SEQUENCE [LARGE SCALE GENOMIC DNA]</scope>
    <source>
        <strain evidence="1 2">Hf6</strain>
    </source>
</reference>
<keyword evidence="2" id="KW-1185">Reference proteome</keyword>